<evidence type="ECO:0000256" key="3">
    <source>
        <dbReference type="ARBA" id="ARBA00023004"/>
    </source>
</evidence>
<dbReference type="InterPro" id="IPR050612">
    <property type="entry name" value="Prok_Mopterin_Oxidored"/>
</dbReference>
<evidence type="ECO:0000259" key="5">
    <source>
        <dbReference type="PROSITE" id="PS51669"/>
    </source>
</evidence>
<comment type="caution">
    <text evidence="6">The sequence shown here is derived from an EMBL/GenBank/DDBJ whole genome shotgun (WGS) entry which is preliminary data.</text>
</comment>
<keyword evidence="3" id="KW-0408">Iron</keyword>
<dbReference type="Gene3D" id="3.40.228.10">
    <property type="entry name" value="Dimethylsulfoxide Reductase, domain 2"/>
    <property type="match status" value="1"/>
</dbReference>
<reference evidence="6" key="1">
    <citation type="submission" date="2021-11" db="EMBL/GenBank/DDBJ databases">
        <title>A Novel Adlercreutzia Species, isolated from a Allomyrina dichotoma larva feces.</title>
        <authorList>
            <person name="Suh M.K."/>
        </authorList>
    </citation>
    <scope>NUCLEOTIDE SEQUENCE</scope>
    <source>
        <strain evidence="6">JBNU-10</strain>
    </source>
</reference>
<comment type="similarity">
    <text evidence="1">Belongs to the prokaryotic molybdopterin-containing oxidoreductase family.</text>
</comment>
<dbReference type="EMBL" id="JAJMLW010000003">
    <property type="protein sequence ID" value="MCI2242434.1"/>
    <property type="molecule type" value="Genomic_DNA"/>
</dbReference>
<dbReference type="InterPro" id="IPR009010">
    <property type="entry name" value="Asp_de-COase-like_dom_sf"/>
</dbReference>
<dbReference type="Gene3D" id="3.40.50.12440">
    <property type="match status" value="2"/>
</dbReference>
<proteinExistence type="inferred from homology"/>
<organism evidence="6 7">
    <name type="scientific">Adlercreutzia faecimuris</name>
    <dbReference type="NCBI Taxonomy" id="2897341"/>
    <lineage>
        <taxon>Bacteria</taxon>
        <taxon>Bacillati</taxon>
        <taxon>Actinomycetota</taxon>
        <taxon>Coriobacteriia</taxon>
        <taxon>Eggerthellales</taxon>
        <taxon>Eggerthellaceae</taxon>
        <taxon>Adlercreutzia</taxon>
    </lineage>
</organism>
<dbReference type="Gene3D" id="2.40.40.20">
    <property type="match status" value="1"/>
</dbReference>
<evidence type="ECO:0000256" key="4">
    <source>
        <dbReference type="ARBA" id="ARBA00023014"/>
    </source>
</evidence>
<feature type="domain" description="4Fe-4S Mo/W bis-MGD-type" evidence="5">
    <location>
        <begin position="1"/>
        <end position="40"/>
    </location>
</feature>
<keyword evidence="2" id="KW-0479">Metal-binding</keyword>
<evidence type="ECO:0000313" key="6">
    <source>
        <dbReference type="EMBL" id="MCI2242434.1"/>
    </source>
</evidence>
<accession>A0ABS9WHT3</accession>
<dbReference type="PROSITE" id="PS51669">
    <property type="entry name" value="4FE4S_MOW_BIS_MGD"/>
    <property type="match status" value="1"/>
</dbReference>
<evidence type="ECO:0000256" key="2">
    <source>
        <dbReference type="ARBA" id="ARBA00022723"/>
    </source>
</evidence>
<dbReference type="PANTHER" id="PTHR43742">
    <property type="entry name" value="TRIMETHYLAMINE-N-OXIDE REDUCTASE"/>
    <property type="match status" value="1"/>
</dbReference>
<protein>
    <submittedName>
        <fullName evidence="6">Molybdopterin-dependent oxidoreductase</fullName>
    </submittedName>
</protein>
<dbReference type="InterPro" id="IPR006656">
    <property type="entry name" value="Mopterin_OxRdtase"/>
</dbReference>
<evidence type="ECO:0000256" key="1">
    <source>
        <dbReference type="ARBA" id="ARBA00010312"/>
    </source>
</evidence>
<dbReference type="Pfam" id="PF00384">
    <property type="entry name" value="Molybdopterin"/>
    <property type="match status" value="1"/>
</dbReference>
<dbReference type="InterPro" id="IPR006963">
    <property type="entry name" value="Mopterin_OxRdtase_4Fe-4S_dom"/>
</dbReference>
<evidence type="ECO:0000313" key="7">
    <source>
        <dbReference type="Proteomes" id="UP001430755"/>
    </source>
</evidence>
<dbReference type="RefSeq" id="WP_242165699.1">
    <property type="nucleotide sequence ID" value="NZ_JAJMLW010000003.1"/>
</dbReference>
<dbReference type="InterPro" id="IPR006657">
    <property type="entry name" value="MoPterin_dinucl-bd_dom"/>
</dbReference>
<keyword evidence="7" id="KW-1185">Reference proteome</keyword>
<name>A0ABS9WHT3_9ACTN</name>
<keyword evidence="4" id="KW-0411">Iron-sulfur</keyword>
<dbReference type="SUPFAM" id="SSF53706">
    <property type="entry name" value="Formate dehydrogenase/DMSO reductase, domains 1-3"/>
    <property type="match status" value="1"/>
</dbReference>
<dbReference type="Pfam" id="PF01568">
    <property type="entry name" value="Molydop_binding"/>
    <property type="match status" value="1"/>
</dbReference>
<gene>
    <name evidence="6" type="ORF">LPT13_08730</name>
</gene>
<dbReference type="Proteomes" id="UP001430755">
    <property type="component" value="Unassembled WGS sequence"/>
</dbReference>
<dbReference type="PANTHER" id="PTHR43742:SF6">
    <property type="entry name" value="OXIDOREDUCTASE YYAE-RELATED"/>
    <property type="match status" value="1"/>
</dbReference>
<dbReference type="Gene3D" id="3.40.50.740">
    <property type="match status" value="1"/>
</dbReference>
<sequence length="754" mass="84407">MREGKVVRVAAARMEERDDANYRRICVKGYAQPQRLYDPDRVKYPMRRVEGTERGAGQWERVSWDEALDEVAAKMRAAVDEYGWPSVALWNSYASCGVLNGSGAGSVAYGRFLSRTGATILGPGADWAQMFFAYALTLFMGNDIADTPNANTILVWGSNPTDAYPADWQFVCRAREKGAKLITIDPQFTSAAMHSDRYFAIRPGTDGALMLAMANYIIDNDLVNEEFMKARTVSPLLVKGDGTYLRASDLGITPQEGPVNPLTGQPTVIDPLQVWDAAAGAFADAATAADPALMGDYDAMGQPVQTVYQLVRGKIGEFTVDKAADICDLLPDDIEWLARTYATEGPVYIHTNQGLGHHANSHHNYKNLMFIAALTGNAGVPGGTPLGHAALGFGSFPTNPLPFVAGTEKSLDICGMYLPDIMETGKWAGKDLPIRVLWVNNGNPLCNESGRLELIEAVKKVDFVVTADITMTDTACYSDLVLPIPHVFESEDFMTMSFTPYPPFQRKIVDPLYECRTDLEILRDLSRRLGMDDLYTKTDEEYLREIMDTPANLAHDAGYDAFKDNRLVRNYTINDDEVFIDKFALTKTQRLEYYLERPFVRNNFGQEVAEYERYPYYTRANESYWENPLREKYPLFGLGQHERYHVHSQLATTPVMREIEPEPLLRMNARDAAERGIAQGDYVRAFNDRGSVVLKAKVTEGIKQGVVSIPHGWNASQYVEGHAQDLTNRYMNDFCSNSCFYDFLCEVEKWEGGE</sequence>
<dbReference type="SUPFAM" id="SSF50692">
    <property type="entry name" value="ADC-like"/>
    <property type="match status" value="1"/>
</dbReference>